<protein>
    <recommendedName>
        <fullName evidence="3">Secreted protein</fullName>
    </recommendedName>
</protein>
<evidence type="ECO:0000313" key="1">
    <source>
        <dbReference type="EMBL" id="KAG8179644.1"/>
    </source>
</evidence>
<evidence type="ECO:0000313" key="2">
    <source>
        <dbReference type="Proteomes" id="UP000827092"/>
    </source>
</evidence>
<evidence type="ECO:0008006" key="3">
    <source>
        <dbReference type="Google" id="ProtNLM"/>
    </source>
</evidence>
<gene>
    <name evidence="1" type="ORF">JTE90_007373</name>
</gene>
<dbReference type="AlphaFoldDB" id="A0AAV6U6K0"/>
<accession>A0AAV6U6K0</accession>
<keyword evidence="2" id="KW-1185">Reference proteome</keyword>
<organism evidence="1 2">
    <name type="scientific">Oedothorax gibbosus</name>
    <dbReference type="NCBI Taxonomy" id="931172"/>
    <lineage>
        <taxon>Eukaryota</taxon>
        <taxon>Metazoa</taxon>
        <taxon>Ecdysozoa</taxon>
        <taxon>Arthropoda</taxon>
        <taxon>Chelicerata</taxon>
        <taxon>Arachnida</taxon>
        <taxon>Araneae</taxon>
        <taxon>Araneomorphae</taxon>
        <taxon>Entelegynae</taxon>
        <taxon>Araneoidea</taxon>
        <taxon>Linyphiidae</taxon>
        <taxon>Erigoninae</taxon>
        <taxon>Oedothorax</taxon>
    </lineage>
</organism>
<comment type="caution">
    <text evidence="1">The sequence shown here is derived from an EMBL/GenBank/DDBJ whole genome shotgun (WGS) entry which is preliminary data.</text>
</comment>
<reference evidence="1 2" key="1">
    <citation type="journal article" date="2022" name="Nat. Ecol. Evol.">
        <title>A masculinizing supergene underlies an exaggerated male reproductive morph in a spider.</title>
        <authorList>
            <person name="Hendrickx F."/>
            <person name="De Corte Z."/>
            <person name="Sonet G."/>
            <person name="Van Belleghem S.M."/>
            <person name="Kostlbacher S."/>
            <person name="Vangestel C."/>
        </authorList>
    </citation>
    <scope>NUCLEOTIDE SEQUENCE [LARGE SCALE GENOMIC DNA]</scope>
    <source>
        <strain evidence="1">W744_W776</strain>
    </source>
</reference>
<dbReference type="Proteomes" id="UP000827092">
    <property type="component" value="Unassembled WGS sequence"/>
</dbReference>
<sequence>MALFSGMDTRVVLTSCAILSAPGRVAKWPGLSSSWSATPVDSARVLTRSPDFGSLLAIAMARCVWKGIQPVAPTRVPPQLDPFAGWGLGKSRNKK</sequence>
<name>A0AAV6U6K0_9ARAC</name>
<proteinExistence type="predicted"/>
<dbReference type="EMBL" id="JAFNEN010000610">
    <property type="protein sequence ID" value="KAG8179644.1"/>
    <property type="molecule type" value="Genomic_DNA"/>
</dbReference>